<evidence type="ECO:0000256" key="3">
    <source>
        <dbReference type="PIRNR" id="PIRNR033490"/>
    </source>
</evidence>
<dbReference type="EC" id="3.1.-.-" evidence="3"/>
<dbReference type="PANTHER" id="PTHR33988:SF1">
    <property type="entry name" value="ENDORIBONUCLEASE MAZF7-RELATED"/>
    <property type="match status" value="1"/>
</dbReference>
<sequence length="112" mass="12154">MNPRRGDVWLVNLNPVRGHEQSGTRPALIFSVDLFNCGPAGLVVVLPITTRSKGIPFHVEVQPPEGGLTSTSYVKCEDIRSVSKNRLANRLGALSPAAIELVEDRIQILLGL</sequence>
<evidence type="ECO:0000256" key="1">
    <source>
        <dbReference type="ARBA" id="ARBA00007521"/>
    </source>
</evidence>
<evidence type="ECO:0000313" key="5">
    <source>
        <dbReference type="EMBL" id="CEJ08492.1"/>
    </source>
</evidence>
<comment type="function">
    <text evidence="3">Toxic component of a type II toxin-antitoxin (TA) system.</text>
</comment>
<reference evidence="4" key="2">
    <citation type="submission" date="2020-01" db="EMBL/GenBank/DDBJ databases">
        <authorList>
            <person name="Hornung B."/>
        </authorList>
    </citation>
    <scope>NUCLEOTIDE SEQUENCE</scope>
    <source>
        <strain evidence="4">PacBioINE</strain>
    </source>
</reference>
<evidence type="ECO:0000313" key="4">
    <source>
        <dbReference type="EMBL" id="CAA7601229.1"/>
    </source>
</evidence>
<dbReference type="SUPFAM" id="SSF50118">
    <property type="entry name" value="Cell growth inhibitor/plasmid maintenance toxic component"/>
    <property type="match status" value="1"/>
</dbReference>
<name>A0A8S0W7W9_9FIRM</name>
<reference evidence="5" key="1">
    <citation type="submission" date="2014-11" db="EMBL/GenBank/DDBJ databases">
        <authorList>
            <person name="Hornung B.V."/>
        </authorList>
    </citation>
    <scope>NUCLEOTIDE SEQUENCE</scope>
    <source>
        <strain evidence="5">INE</strain>
    </source>
</reference>
<dbReference type="PIRSF" id="PIRSF033490">
    <property type="entry name" value="MazF"/>
    <property type="match status" value="1"/>
</dbReference>
<gene>
    <name evidence="4" type="ORF">DEACI_1882</name>
    <name evidence="5" type="ORF">DEACI_2969</name>
</gene>
<comment type="similarity">
    <text evidence="1 3">Belongs to the PemK/MazF family.</text>
</comment>
<dbReference type="GO" id="GO:0016075">
    <property type="term" value="P:rRNA catabolic process"/>
    <property type="evidence" value="ECO:0007669"/>
    <property type="project" value="TreeGrafter"/>
</dbReference>
<dbReference type="Proteomes" id="UP001071230">
    <property type="component" value="Unassembled WGS sequence"/>
</dbReference>
<keyword evidence="3" id="KW-0255">Endonuclease</keyword>
<dbReference type="Pfam" id="PF02452">
    <property type="entry name" value="PemK_toxin"/>
    <property type="match status" value="1"/>
</dbReference>
<dbReference type="InterPro" id="IPR011067">
    <property type="entry name" value="Plasmid_toxin/cell-grow_inhib"/>
</dbReference>
<organism evidence="4">
    <name type="scientific">Acididesulfobacillus acetoxydans</name>
    <dbReference type="NCBI Taxonomy" id="1561005"/>
    <lineage>
        <taxon>Bacteria</taxon>
        <taxon>Bacillati</taxon>
        <taxon>Bacillota</taxon>
        <taxon>Clostridia</taxon>
        <taxon>Eubacteriales</taxon>
        <taxon>Peptococcaceae</taxon>
        <taxon>Acididesulfobacillus</taxon>
    </lineage>
</organism>
<keyword evidence="6" id="KW-1185">Reference proteome</keyword>
<evidence type="ECO:0000313" key="6">
    <source>
        <dbReference type="Proteomes" id="UP001071230"/>
    </source>
</evidence>
<dbReference type="Gene3D" id="2.30.30.110">
    <property type="match status" value="1"/>
</dbReference>
<dbReference type="PANTHER" id="PTHR33988">
    <property type="entry name" value="ENDORIBONUCLEASE MAZF-RELATED"/>
    <property type="match status" value="1"/>
</dbReference>
<dbReference type="RefSeq" id="WP_240984787.1">
    <property type="nucleotide sequence ID" value="NZ_CDGJ01000082.1"/>
</dbReference>
<dbReference type="EMBL" id="LR746496">
    <property type="protein sequence ID" value="CAA7601229.1"/>
    <property type="molecule type" value="Genomic_DNA"/>
</dbReference>
<dbReference type="AlphaFoldDB" id="A0A8S0W7W9"/>
<dbReference type="GO" id="GO:0004521">
    <property type="term" value="F:RNA endonuclease activity"/>
    <property type="evidence" value="ECO:0007669"/>
    <property type="project" value="TreeGrafter"/>
</dbReference>
<accession>A0A8S0W7W9</accession>
<dbReference type="EMBL" id="CDGJ01000082">
    <property type="protein sequence ID" value="CEJ08492.1"/>
    <property type="molecule type" value="Genomic_DNA"/>
</dbReference>
<dbReference type="GO" id="GO:0006402">
    <property type="term" value="P:mRNA catabolic process"/>
    <property type="evidence" value="ECO:0007669"/>
    <property type="project" value="TreeGrafter"/>
</dbReference>
<dbReference type="InterPro" id="IPR003477">
    <property type="entry name" value="PemK-like"/>
</dbReference>
<dbReference type="GO" id="GO:0016787">
    <property type="term" value="F:hydrolase activity"/>
    <property type="evidence" value="ECO:0007669"/>
    <property type="project" value="UniProtKB-KW"/>
</dbReference>
<dbReference type="Proteomes" id="UP000836597">
    <property type="component" value="Chromosome"/>
</dbReference>
<dbReference type="GO" id="GO:0003677">
    <property type="term" value="F:DNA binding"/>
    <property type="evidence" value="ECO:0007669"/>
    <property type="project" value="InterPro"/>
</dbReference>
<evidence type="ECO:0000256" key="2">
    <source>
        <dbReference type="ARBA" id="ARBA00022649"/>
    </source>
</evidence>
<proteinExistence type="inferred from homology"/>
<keyword evidence="2" id="KW-1277">Toxin-antitoxin system</keyword>
<protein>
    <recommendedName>
        <fullName evidence="3">mRNA interferase</fullName>
        <ecNumber evidence="3">3.1.-.-</ecNumber>
    </recommendedName>
</protein>
<dbReference type="KEGG" id="aacx:DEACI_1882"/>
<keyword evidence="3" id="KW-0378">Hydrolase</keyword>
<keyword evidence="3" id="KW-0540">Nuclease</keyword>